<dbReference type="EMBL" id="FNTC01000002">
    <property type="protein sequence ID" value="SEC09398.1"/>
    <property type="molecule type" value="Genomic_DNA"/>
</dbReference>
<comment type="similarity">
    <text evidence="1">Belongs to the hydratase/decarboxylase family.</text>
</comment>
<dbReference type="Gene3D" id="3.90.850.10">
    <property type="entry name" value="Fumarylacetoacetase-like, C-terminal domain"/>
    <property type="match status" value="1"/>
</dbReference>
<evidence type="ECO:0000313" key="3">
    <source>
        <dbReference type="EMBL" id="SEC09398.1"/>
    </source>
</evidence>
<dbReference type="Pfam" id="PF01557">
    <property type="entry name" value="FAA_hydrolase"/>
    <property type="match status" value="1"/>
</dbReference>
<proteinExistence type="inferred from homology"/>
<gene>
    <name evidence="3" type="ORF">SAMN04490187_3140</name>
</gene>
<dbReference type="RefSeq" id="WP_090454432.1">
    <property type="nucleotide sequence ID" value="NZ_FNTC01000002.1"/>
</dbReference>
<reference evidence="4" key="1">
    <citation type="submission" date="2016-10" db="EMBL/GenBank/DDBJ databases">
        <authorList>
            <person name="Varghese N."/>
            <person name="Submissions S."/>
        </authorList>
    </citation>
    <scope>NUCLEOTIDE SEQUENCE [LARGE SCALE GENOMIC DNA]</scope>
    <source>
        <strain evidence="4">BS3660</strain>
    </source>
</reference>
<organism evidence="3 4">
    <name type="scientific">Pseudomonas jessenii</name>
    <dbReference type="NCBI Taxonomy" id="77298"/>
    <lineage>
        <taxon>Bacteria</taxon>
        <taxon>Pseudomonadati</taxon>
        <taxon>Pseudomonadota</taxon>
        <taxon>Gammaproteobacteria</taxon>
        <taxon>Pseudomonadales</taxon>
        <taxon>Pseudomonadaceae</taxon>
        <taxon>Pseudomonas</taxon>
    </lineage>
</organism>
<evidence type="ECO:0000259" key="2">
    <source>
        <dbReference type="Pfam" id="PF01557"/>
    </source>
</evidence>
<dbReference type="AlphaFoldDB" id="A0A231GPC2"/>
<dbReference type="PANTHER" id="PTHR43211">
    <property type="entry name" value="FUMARYLACETOACETATE HYDROLASE"/>
    <property type="match status" value="1"/>
</dbReference>
<dbReference type="SUPFAM" id="SSF56529">
    <property type="entry name" value="FAH"/>
    <property type="match status" value="1"/>
</dbReference>
<evidence type="ECO:0000313" key="4">
    <source>
        <dbReference type="Proteomes" id="UP000198542"/>
    </source>
</evidence>
<feature type="domain" description="Fumarylacetoacetase-like C-terminal" evidence="2">
    <location>
        <begin position="103"/>
        <end position="314"/>
    </location>
</feature>
<dbReference type="PANTHER" id="PTHR43211:SF1">
    <property type="entry name" value="BLL6422 PROTEIN"/>
    <property type="match status" value="1"/>
</dbReference>
<name>A0A231GPC2_PSEJE</name>
<dbReference type="Proteomes" id="UP000198542">
    <property type="component" value="Unassembled WGS sequence"/>
</dbReference>
<dbReference type="InterPro" id="IPR011234">
    <property type="entry name" value="Fumarylacetoacetase-like_C"/>
</dbReference>
<dbReference type="GO" id="GO:0003824">
    <property type="term" value="F:catalytic activity"/>
    <property type="evidence" value="ECO:0007669"/>
    <property type="project" value="InterPro"/>
</dbReference>
<dbReference type="InterPro" id="IPR036663">
    <property type="entry name" value="Fumarylacetoacetase_C_sf"/>
</dbReference>
<sequence length="332" mass="36209">MKLGRISVNGPDGAEARLVLVVPEENRVIDLKRALHEQLVKEGSSRESALQYANAVFPGSMSAAIALGTPFTQAAEKINAKRPDAHSISFDSVNWLPASDPSVVRDGLTFVGHIKGFHEKIGAPPTPNLLKVPGYFKGTPHTVIGHEAEVPWPGYIQYMDYELELGYVIGKRAESLRPENALDHLFGITIFNDFSARDCQAVEMPIGMGPTKCKDFAYGIGPWITTVDEFKDLDRIGMEVRVNGETWGKGDSSNKLWTVGELIAWASLGEVIVPGDVIGSGTMGGGSALELDRKLQPGDVVEMIVEGVGTLRNTMGQPIPDLWWPEERKPFM</sequence>
<evidence type="ECO:0000256" key="1">
    <source>
        <dbReference type="ARBA" id="ARBA00010715"/>
    </source>
</evidence>
<keyword evidence="4" id="KW-1185">Reference proteome</keyword>
<protein>
    <submittedName>
        <fullName evidence="3">2-keto-4-pentenoate hydratase/2-oxohepta-3-ene-1,7-dioic acid hydratase (Catechol pathway)</fullName>
    </submittedName>
</protein>
<accession>A0A231GPC2</accession>